<dbReference type="GeneID" id="27338642"/>
<dbReference type="Pfam" id="PF11951">
    <property type="entry name" value="Fungal_trans_2"/>
    <property type="match status" value="1"/>
</dbReference>
<feature type="compositionally biased region" description="Polar residues" evidence="1">
    <location>
        <begin position="1"/>
        <end position="26"/>
    </location>
</feature>
<reference evidence="2 3" key="1">
    <citation type="submission" date="2015-01" db="EMBL/GenBank/DDBJ databases">
        <title>The Genome Sequence of Exophiala spinifera CBS89968.</title>
        <authorList>
            <consortium name="The Broad Institute Genomics Platform"/>
            <person name="Cuomo C."/>
            <person name="de Hoog S."/>
            <person name="Gorbushina A."/>
            <person name="Stielow B."/>
            <person name="Teixiera M."/>
            <person name="Abouelleil A."/>
            <person name="Chapman S.B."/>
            <person name="Priest M."/>
            <person name="Young S.K."/>
            <person name="Wortman J."/>
            <person name="Nusbaum C."/>
            <person name="Birren B."/>
        </authorList>
    </citation>
    <scope>NUCLEOTIDE SEQUENCE [LARGE SCALE GENOMIC DNA]</scope>
    <source>
        <strain evidence="2 3">CBS 89968</strain>
    </source>
</reference>
<name>A0A0D2AVX9_9EURO</name>
<dbReference type="HOGENOM" id="CLU_560198_0_0_1"/>
<dbReference type="EMBL" id="KN847500">
    <property type="protein sequence ID" value="KIW10595.1"/>
    <property type="molecule type" value="Genomic_DNA"/>
</dbReference>
<proteinExistence type="predicted"/>
<dbReference type="VEuPathDB" id="FungiDB:PV08_11559"/>
<evidence type="ECO:0008006" key="4">
    <source>
        <dbReference type="Google" id="ProtNLM"/>
    </source>
</evidence>
<dbReference type="PANTHER" id="PTHR37540:SF5">
    <property type="entry name" value="TRANSCRIPTION FACTOR DOMAIN-CONTAINING PROTEIN"/>
    <property type="match status" value="1"/>
</dbReference>
<dbReference type="OrthoDB" id="4159781at2759"/>
<evidence type="ECO:0000256" key="1">
    <source>
        <dbReference type="SAM" id="MobiDB-lite"/>
    </source>
</evidence>
<feature type="region of interest" description="Disordered" evidence="1">
    <location>
        <begin position="1"/>
        <end position="55"/>
    </location>
</feature>
<keyword evidence="3" id="KW-1185">Reference proteome</keyword>
<evidence type="ECO:0000313" key="3">
    <source>
        <dbReference type="Proteomes" id="UP000053328"/>
    </source>
</evidence>
<evidence type="ECO:0000313" key="2">
    <source>
        <dbReference type="EMBL" id="KIW10595.1"/>
    </source>
</evidence>
<dbReference type="AlphaFoldDB" id="A0A0D2AVX9"/>
<dbReference type="InterPro" id="IPR021858">
    <property type="entry name" value="Fun_TF"/>
</dbReference>
<protein>
    <recommendedName>
        <fullName evidence="4">Transcription factor domain-containing protein</fullName>
    </recommendedName>
</protein>
<feature type="compositionally biased region" description="Basic residues" evidence="1">
    <location>
        <begin position="44"/>
        <end position="53"/>
    </location>
</feature>
<dbReference type="RefSeq" id="XP_016230811.1">
    <property type="nucleotide sequence ID" value="XM_016385867.1"/>
</dbReference>
<gene>
    <name evidence="2" type="ORF">PV08_11559</name>
</gene>
<accession>A0A0D2AVX9</accession>
<dbReference type="Proteomes" id="UP000053328">
    <property type="component" value="Unassembled WGS sequence"/>
</dbReference>
<dbReference type="PANTHER" id="PTHR37540">
    <property type="entry name" value="TRANSCRIPTION FACTOR (ACR-2), PUTATIVE-RELATED-RELATED"/>
    <property type="match status" value="1"/>
</dbReference>
<dbReference type="STRING" id="91928.A0A0D2AVX9"/>
<organism evidence="2 3">
    <name type="scientific">Exophiala spinifera</name>
    <dbReference type="NCBI Taxonomy" id="91928"/>
    <lineage>
        <taxon>Eukaryota</taxon>
        <taxon>Fungi</taxon>
        <taxon>Dikarya</taxon>
        <taxon>Ascomycota</taxon>
        <taxon>Pezizomycotina</taxon>
        <taxon>Eurotiomycetes</taxon>
        <taxon>Chaetothyriomycetidae</taxon>
        <taxon>Chaetothyriales</taxon>
        <taxon>Herpotrichiellaceae</taxon>
        <taxon>Exophiala</taxon>
    </lineage>
</organism>
<sequence length="477" mass="53488">MPDPPVTTTGSSRQSFAFISQSSQTGRVDRETQRRVHSHAQANYRRRTSKRQHQGTVELNLAPLQGGSTNAELTLPRHYSSPTTLLDASRTDPFETFALQGGRRAHQLWDHVYDGTCAKFRVLIDIGFIDLVRESTALSQLLSASAWHLVHFLRCEHDTGDDARYSMISNQALQHKLNDIVTGTSDDVVTAVLAAAAYANLSKDPLLFQTHITGLSQILQHRGGEDSLNARPALRLALFWVETNGRFRQDSSPIYPPPYHILVAQTKLTPAFIDVSQLSADRQFGDIQRCTTVRYMFDRLRQLTETVDNESSTKNNFWFESSFLIYTIHPLLHELLSVPRATGHDSTLLQQRECVRLAAVLYVCNIRNRFDPDPGIGMLYGTKLYAMLRSPDLFSSWSENNTSLAALIWILTVAACSAALFDDVRLPFKTLLSTTLRSTGIVTTFPDFYTLIHGLLWSNTVLEPDLGSLENDLAFAD</sequence>